<dbReference type="EMBL" id="MSFK01000012">
    <property type="protein sequence ID" value="PWY88808.1"/>
    <property type="molecule type" value="Genomic_DNA"/>
</dbReference>
<gene>
    <name evidence="2" type="ORF">BO94DRAFT_52253</name>
</gene>
<keyword evidence="3" id="KW-1185">Reference proteome</keyword>
<evidence type="ECO:0000313" key="2">
    <source>
        <dbReference type="EMBL" id="PWY88808.1"/>
    </source>
</evidence>
<evidence type="ECO:0000256" key="1">
    <source>
        <dbReference type="SAM" id="Phobius"/>
    </source>
</evidence>
<evidence type="ECO:0000313" key="3">
    <source>
        <dbReference type="Proteomes" id="UP000246702"/>
    </source>
</evidence>
<dbReference type="GeneID" id="37112329"/>
<dbReference type="Proteomes" id="UP000246702">
    <property type="component" value="Unassembled WGS sequence"/>
</dbReference>
<sequence>MGFMKAISNQSSILGQLAVSFTQWGSLHMWRATNDFNHGACRPVELRNFADIVKLDRYVLLRSIPPLRPHYRMGILPSYTTALGTRHAGCKLLGLYLILPMAPIPFSPVLFVSLWSAIPPMMVLVASFCCIRSRRYCVISQVASTEA</sequence>
<keyword evidence="1" id="KW-0812">Transmembrane</keyword>
<feature type="transmembrane region" description="Helical" evidence="1">
    <location>
        <begin position="112"/>
        <end position="131"/>
    </location>
</feature>
<proteinExistence type="predicted"/>
<accession>A0A317WVD6</accession>
<keyword evidence="1" id="KW-1133">Transmembrane helix</keyword>
<reference evidence="2 3" key="1">
    <citation type="submission" date="2016-12" db="EMBL/GenBank/DDBJ databases">
        <title>The genomes of Aspergillus section Nigri reveals drivers in fungal speciation.</title>
        <authorList>
            <consortium name="DOE Joint Genome Institute"/>
            <person name="Vesth T.C."/>
            <person name="Nybo J."/>
            <person name="Theobald S."/>
            <person name="Brandl J."/>
            <person name="Frisvad J.C."/>
            <person name="Nielsen K.F."/>
            <person name="Lyhne E.K."/>
            <person name="Kogle M.E."/>
            <person name="Kuo A."/>
            <person name="Riley R."/>
            <person name="Clum A."/>
            <person name="Nolan M."/>
            <person name="Lipzen A."/>
            <person name="Salamov A."/>
            <person name="Henrissat B."/>
            <person name="Wiebenga A."/>
            <person name="De Vries R.P."/>
            <person name="Grigoriev I.V."/>
            <person name="Mortensen U.H."/>
            <person name="Andersen M.R."/>
            <person name="Baker S.E."/>
        </authorList>
    </citation>
    <scope>NUCLEOTIDE SEQUENCE [LARGE SCALE GENOMIC DNA]</scope>
    <source>
        <strain evidence="2 3">CBS 115572</strain>
    </source>
</reference>
<protein>
    <submittedName>
        <fullName evidence="2">Uncharacterized protein</fullName>
    </submittedName>
</protein>
<dbReference type="AlphaFoldDB" id="A0A317WVD6"/>
<dbReference type="OrthoDB" id="10463230at2759"/>
<keyword evidence="1" id="KW-0472">Membrane</keyword>
<dbReference type="RefSeq" id="XP_025468170.1">
    <property type="nucleotide sequence ID" value="XM_025610186.1"/>
</dbReference>
<organism evidence="2 3">
    <name type="scientific">Aspergillus sclerotioniger CBS 115572</name>
    <dbReference type="NCBI Taxonomy" id="1450535"/>
    <lineage>
        <taxon>Eukaryota</taxon>
        <taxon>Fungi</taxon>
        <taxon>Dikarya</taxon>
        <taxon>Ascomycota</taxon>
        <taxon>Pezizomycotina</taxon>
        <taxon>Eurotiomycetes</taxon>
        <taxon>Eurotiomycetidae</taxon>
        <taxon>Eurotiales</taxon>
        <taxon>Aspergillaceae</taxon>
        <taxon>Aspergillus</taxon>
        <taxon>Aspergillus subgen. Circumdati</taxon>
    </lineage>
</organism>
<name>A0A317WVD6_9EURO</name>
<comment type="caution">
    <text evidence="2">The sequence shown here is derived from an EMBL/GenBank/DDBJ whole genome shotgun (WGS) entry which is preliminary data.</text>
</comment>